<keyword evidence="2" id="KW-0547">Nucleotide-binding</keyword>
<dbReference type="PANTHER" id="PTHR43024">
    <property type="entry name" value="UDP-N-ACETYLMURAMOYL-TRIPEPTIDE--D-ALANYL-D-ALANINE LIGASE"/>
    <property type="match status" value="1"/>
</dbReference>
<dbReference type="GO" id="GO:0005524">
    <property type="term" value="F:ATP binding"/>
    <property type="evidence" value="ECO:0007669"/>
    <property type="project" value="UniProtKB-KW"/>
</dbReference>
<dbReference type="InterPro" id="IPR013221">
    <property type="entry name" value="Mur_ligase_cen"/>
</dbReference>
<dbReference type="PANTHER" id="PTHR43024:SF1">
    <property type="entry name" value="UDP-N-ACETYLMURAMOYL-TRIPEPTIDE--D-ALANYL-D-ALANINE LIGASE"/>
    <property type="match status" value="1"/>
</dbReference>
<dbReference type="AlphaFoldDB" id="A0A1J4XYL7"/>
<dbReference type="Pfam" id="PF08245">
    <property type="entry name" value="Mur_ligase_M"/>
    <property type="match status" value="1"/>
</dbReference>
<evidence type="ECO:0000259" key="4">
    <source>
        <dbReference type="Pfam" id="PF08245"/>
    </source>
</evidence>
<dbReference type="EMBL" id="MNWX01000043">
    <property type="protein sequence ID" value="OIO64553.1"/>
    <property type="molecule type" value="Genomic_DNA"/>
</dbReference>
<evidence type="ECO:0000256" key="1">
    <source>
        <dbReference type="ARBA" id="ARBA00022598"/>
    </source>
</evidence>
<dbReference type="Gene3D" id="3.40.1190.10">
    <property type="entry name" value="Mur-like, catalytic domain"/>
    <property type="match status" value="1"/>
</dbReference>
<gene>
    <name evidence="5" type="ORF">AUJ30_02225</name>
</gene>
<dbReference type="InterPro" id="IPR036565">
    <property type="entry name" value="Mur-like_cat_sf"/>
</dbReference>
<evidence type="ECO:0000313" key="5">
    <source>
        <dbReference type="EMBL" id="OIO64553.1"/>
    </source>
</evidence>
<reference evidence="5 6" key="1">
    <citation type="journal article" date="2016" name="Environ. Microbiol.">
        <title>Genomic resolution of a cold subsurface aquifer community provides metabolic insights for novel microbes adapted to high CO concentrations.</title>
        <authorList>
            <person name="Probst A.J."/>
            <person name="Castelle C.J."/>
            <person name="Singh A."/>
            <person name="Brown C.T."/>
            <person name="Anantharaman K."/>
            <person name="Sharon I."/>
            <person name="Hug L.A."/>
            <person name="Burstein D."/>
            <person name="Emerson J.B."/>
            <person name="Thomas B.C."/>
            <person name="Banfield J.F."/>
        </authorList>
    </citation>
    <scope>NUCLEOTIDE SEQUENCE [LARGE SCALE GENOMIC DNA]</scope>
    <source>
        <strain evidence="5">CG1_02_39_135</strain>
    </source>
</reference>
<dbReference type="InterPro" id="IPR051046">
    <property type="entry name" value="MurCDEF_CellWall_CoF430Synth"/>
</dbReference>
<organism evidence="5 6">
    <name type="scientific">Candidatus Wolfebacteria bacterium CG1_02_39_135</name>
    <dbReference type="NCBI Taxonomy" id="1805425"/>
    <lineage>
        <taxon>Bacteria</taxon>
        <taxon>Candidatus Wolfeibacteriota</taxon>
    </lineage>
</organism>
<dbReference type="SUPFAM" id="SSF53623">
    <property type="entry name" value="MurD-like peptide ligases, catalytic domain"/>
    <property type="match status" value="1"/>
</dbReference>
<proteinExistence type="predicted"/>
<dbReference type="Proteomes" id="UP000182693">
    <property type="component" value="Unassembled WGS sequence"/>
</dbReference>
<evidence type="ECO:0000256" key="3">
    <source>
        <dbReference type="ARBA" id="ARBA00022840"/>
    </source>
</evidence>
<name>A0A1J4XYL7_9BACT</name>
<feature type="domain" description="Mur ligase central" evidence="4">
    <location>
        <begin position="105"/>
        <end position="243"/>
    </location>
</feature>
<evidence type="ECO:0000256" key="2">
    <source>
        <dbReference type="ARBA" id="ARBA00022741"/>
    </source>
</evidence>
<comment type="caution">
    <text evidence="5">The sequence shown here is derived from an EMBL/GenBank/DDBJ whole genome shotgun (WGS) entry which is preliminary data.</text>
</comment>
<dbReference type="STRING" id="1805425.AUJ30_02225"/>
<dbReference type="GO" id="GO:0016881">
    <property type="term" value="F:acid-amino acid ligase activity"/>
    <property type="evidence" value="ECO:0007669"/>
    <property type="project" value="InterPro"/>
</dbReference>
<protein>
    <recommendedName>
        <fullName evidence="4">Mur ligase central domain-containing protein</fullName>
    </recommendedName>
</protein>
<keyword evidence="1" id="KW-0436">Ligase</keyword>
<sequence>MNNFFKKIVQFILKWFAKVYLWRIKPHIIVIAGTTGRHWIKEAVKEALEEKNFLVRVNKKNFNAEIGLPLSILDLASGEGSFWRWLDILWQAVKKAFRSKPPVLKEFLVLEMAIDHPDNMNYLLSIVKPQTVILTTITMIYQENFENLDEIANEYQKLIKVLSWNGLVILNFDDERIKNLTKFSNNKIITYGFKEGADFWVKEVKKLIDGQELKLQINYSKNKEIRSLKINRFGNHHIYAALAKEVIKESFKISAPDFFRQIRG</sequence>
<keyword evidence="3" id="KW-0067">ATP-binding</keyword>
<evidence type="ECO:0000313" key="6">
    <source>
        <dbReference type="Proteomes" id="UP000182693"/>
    </source>
</evidence>
<accession>A0A1J4XYL7</accession>